<protein>
    <submittedName>
        <fullName evidence="4">Carbohydrate ABC transporter substrate-binding protein</fullName>
    </submittedName>
</protein>
<comment type="caution">
    <text evidence="4">The sequence shown here is derived from an EMBL/GenBank/DDBJ whole genome shotgun (WGS) entry which is preliminary data.</text>
</comment>
<evidence type="ECO:0000313" key="5">
    <source>
        <dbReference type="Proteomes" id="UP000264002"/>
    </source>
</evidence>
<dbReference type="Proteomes" id="UP000264002">
    <property type="component" value="Unassembled WGS sequence"/>
</dbReference>
<dbReference type="PANTHER" id="PTHR43649">
    <property type="entry name" value="ARABINOSE-BINDING PROTEIN-RELATED"/>
    <property type="match status" value="1"/>
</dbReference>
<dbReference type="PANTHER" id="PTHR43649:SF11">
    <property type="entry name" value="ABC TRANSPORTER SUBSTRATE-BINDING PROTEIN YESO-RELATED"/>
    <property type="match status" value="1"/>
</dbReference>
<evidence type="ECO:0000256" key="2">
    <source>
        <dbReference type="ARBA" id="ARBA00008520"/>
    </source>
</evidence>
<dbReference type="GO" id="GO:0042597">
    <property type="term" value="C:periplasmic space"/>
    <property type="evidence" value="ECO:0007669"/>
    <property type="project" value="UniProtKB-SubCell"/>
</dbReference>
<evidence type="ECO:0000256" key="1">
    <source>
        <dbReference type="ARBA" id="ARBA00004418"/>
    </source>
</evidence>
<dbReference type="InterPro" id="IPR006059">
    <property type="entry name" value="SBP"/>
</dbReference>
<feature type="signal peptide" evidence="3">
    <location>
        <begin position="1"/>
        <end position="20"/>
    </location>
</feature>
<name>A0A372MK16_9SPIR</name>
<proteinExistence type="inferred from homology"/>
<dbReference type="RefSeq" id="WP_117329613.1">
    <property type="nucleotide sequence ID" value="NZ_QUWK01000003.1"/>
</dbReference>
<gene>
    <name evidence="4" type="ORF">DYP60_04115</name>
</gene>
<comment type="subcellular location">
    <subcellularLocation>
        <location evidence="1">Periplasm</location>
    </subcellularLocation>
</comment>
<comment type="similarity">
    <text evidence="2">Belongs to the bacterial solute-binding protein 1 family.</text>
</comment>
<organism evidence="4 5">
    <name type="scientific">Sphaerochaeta halotolerans</name>
    <dbReference type="NCBI Taxonomy" id="2293840"/>
    <lineage>
        <taxon>Bacteria</taxon>
        <taxon>Pseudomonadati</taxon>
        <taxon>Spirochaetota</taxon>
        <taxon>Spirochaetia</taxon>
        <taxon>Spirochaetales</taxon>
        <taxon>Sphaerochaetaceae</taxon>
        <taxon>Sphaerochaeta</taxon>
    </lineage>
</organism>
<dbReference type="InterPro" id="IPR050490">
    <property type="entry name" value="Bact_solute-bd_prot1"/>
</dbReference>
<keyword evidence="3" id="KW-0732">Signal</keyword>
<dbReference type="Gene3D" id="3.40.190.10">
    <property type="entry name" value="Periplasmic binding protein-like II"/>
    <property type="match status" value="2"/>
</dbReference>
<dbReference type="EMBL" id="QUWK01000003">
    <property type="protein sequence ID" value="RFU95666.1"/>
    <property type="molecule type" value="Genomic_DNA"/>
</dbReference>
<dbReference type="SUPFAM" id="SSF53850">
    <property type="entry name" value="Periplasmic binding protein-like II"/>
    <property type="match status" value="1"/>
</dbReference>
<feature type="chain" id="PRO_5016638906" evidence="3">
    <location>
        <begin position="21"/>
        <end position="424"/>
    </location>
</feature>
<evidence type="ECO:0000313" key="4">
    <source>
        <dbReference type="EMBL" id="RFU95666.1"/>
    </source>
</evidence>
<evidence type="ECO:0000256" key="3">
    <source>
        <dbReference type="SAM" id="SignalP"/>
    </source>
</evidence>
<dbReference type="AlphaFoldDB" id="A0A372MK16"/>
<reference evidence="5" key="1">
    <citation type="submission" date="2018-08" db="EMBL/GenBank/DDBJ databases">
        <authorList>
            <person name="Grouzdev D.S."/>
            <person name="Krutkina M.S."/>
        </authorList>
    </citation>
    <scope>NUCLEOTIDE SEQUENCE [LARGE SCALE GENOMIC DNA]</scope>
    <source>
        <strain evidence="5">4-11</strain>
    </source>
</reference>
<dbReference type="Pfam" id="PF01547">
    <property type="entry name" value="SBP_bac_1"/>
    <property type="match status" value="1"/>
</dbReference>
<sequence length="424" mass="46871">MKRMLILLLIAFLAMGTVFATGSKEVAKEDGPVTLRLSWWGGDSRHTPTLAAMDAYMAKNPNVKLEGEYGGWDGYYQKLVTQIAGGTAADIIQIDQPWLAELSSKGDVFTVIDDSMVDLSQFDAAFLKNYCSYDGKLMGLPTGTNVNTFVVDTKMLADFGIDPNTKWTWENIISEGKKINEQDPSSYFSGATPDNLRAWLEIYIAQLAGAVVDDNKQVAFTEAQGTEAFTYFKRWFDEGIIAPFRQTSLFYQKFQENPDWINGKMAAARIFVSSMEKDFAGRPNFETRQFPVMDGAVNTGILMRPSQIFVVNNNSKNKDEAIKLLAYLFTDAEAIEKLGLARGIPSTAIGRSVLAEKGMISEMVEKATNEGIAQAGDPQSVYQMNSEVIQVMQDVIDEFGFGRLTPEEASAKLIKNLEATLASL</sequence>
<keyword evidence="5" id="KW-1185">Reference proteome</keyword>
<reference evidence="4 5" key="2">
    <citation type="submission" date="2018-09" db="EMBL/GenBank/DDBJ databases">
        <title>Genome of Sphaerochaeta halotolerans strain 4-11.</title>
        <authorList>
            <person name="Nazina T.N."/>
            <person name="Sokolova D.S."/>
        </authorList>
    </citation>
    <scope>NUCLEOTIDE SEQUENCE [LARGE SCALE GENOMIC DNA]</scope>
    <source>
        <strain evidence="4 5">4-11</strain>
    </source>
</reference>
<accession>A0A372MK16</accession>